<dbReference type="PANTHER" id="PTHR45138:SF9">
    <property type="entry name" value="DIGUANYLATE CYCLASE DGCM-RELATED"/>
    <property type="match status" value="1"/>
</dbReference>
<dbReference type="FunFam" id="3.30.70.270:FF:000001">
    <property type="entry name" value="Diguanylate cyclase domain protein"/>
    <property type="match status" value="1"/>
</dbReference>
<dbReference type="PANTHER" id="PTHR45138">
    <property type="entry name" value="REGULATORY COMPONENTS OF SENSORY TRANSDUCTION SYSTEM"/>
    <property type="match status" value="1"/>
</dbReference>
<dbReference type="Proteomes" id="UP000315534">
    <property type="component" value="Unassembled WGS sequence"/>
</dbReference>
<gene>
    <name evidence="2" type="ORF">E3J38_04620</name>
</gene>
<reference evidence="2 3" key="1">
    <citation type="submission" date="2019-03" db="EMBL/GenBank/DDBJ databases">
        <title>Metabolic potential of uncultured bacteria and archaea associated with petroleum seepage in deep-sea sediments.</title>
        <authorList>
            <person name="Dong X."/>
            <person name="Hubert C."/>
        </authorList>
    </citation>
    <scope>NUCLEOTIDE SEQUENCE [LARGE SCALE GENOMIC DNA]</scope>
    <source>
        <strain evidence="2">E29_bin36</strain>
    </source>
</reference>
<sequence length="177" mass="20315">MARPKQKERLEYVDDLTGLHNRRYFREKLLEEKRRADKKGSSFALAMIDLDNFKPINDFYGHLTGDQVLSQVAALLEKTIRPSDILCRYAGDEFVMIFPEIREDDVIRVAERIKENLAQASWTDEKGEPIQPVTCSLGYTFYAEKGRDLEALVGWADQALYTVKRRGGNGHCGEKDI</sequence>
<dbReference type="PROSITE" id="PS50887">
    <property type="entry name" value="GGDEF"/>
    <property type="match status" value="1"/>
</dbReference>
<dbReference type="InterPro" id="IPR000160">
    <property type="entry name" value="GGDEF_dom"/>
</dbReference>
<accession>A0A523XP44</accession>
<dbReference type="SMART" id="SM00267">
    <property type="entry name" value="GGDEF"/>
    <property type="match status" value="1"/>
</dbReference>
<comment type="caution">
    <text evidence="2">The sequence shown here is derived from an EMBL/GenBank/DDBJ whole genome shotgun (WGS) entry which is preliminary data.</text>
</comment>
<dbReference type="AlphaFoldDB" id="A0A523XP44"/>
<dbReference type="CDD" id="cd01949">
    <property type="entry name" value="GGDEF"/>
    <property type="match status" value="1"/>
</dbReference>
<name>A0A523XP44_UNCT6</name>
<evidence type="ECO:0000313" key="2">
    <source>
        <dbReference type="EMBL" id="TET81005.1"/>
    </source>
</evidence>
<evidence type="ECO:0000259" key="1">
    <source>
        <dbReference type="PROSITE" id="PS50887"/>
    </source>
</evidence>
<dbReference type="InterPro" id="IPR050469">
    <property type="entry name" value="Diguanylate_Cyclase"/>
</dbReference>
<proteinExistence type="predicted"/>
<dbReference type="Gene3D" id="3.30.70.270">
    <property type="match status" value="1"/>
</dbReference>
<organism evidence="2 3">
    <name type="scientific">candidate division TA06 bacterium</name>
    <dbReference type="NCBI Taxonomy" id="2250710"/>
    <lineage>
        <taxon>Bacteria</taxon>
        <taxon>Bacteria division TA06</taxon>
    </lineage>
</organism>
<dbReference type="InterPro" id="IPR029787">
    <property type="entry name" value="Nucleotide_cyclase"/>
</dbReference>
<dbReference type="EMBL" id="SOIP01000278">
    <property type="protein sequence ID" value="TET81005.1"/>
    <property type="molecule type" value="Genomic_DNA"/>
</dbReference>
<dbReference type="SUPFAM" id="SSF55073">
    <property type="entry name" value="Nucleotide cyclase"/>
    <property type="match status" value="1"/>
</dbReference>
<evidence type="ECO:0000313" key="3">
    <source>
        <dbReference type="Proteomes" id="UP000315534"/>
    </source>
</evidence>
<dbReference type="GO" id="GO:0052621">
    <property type="term" value="F:diguanylate cyclase activity"/>
    <property type="evidence" value="ECO:0007669"/>
    <property type="project" value="TreeGrafter"/>
</dbReference>
<protein>
    <submittedName>
        <fullName evidence="2">GGDEF domain-containing protein</fullName>
    </submittedName>
</protein>
<dbReference type="NCBIfam" id="TIGR00254">
    <property type="entry name" value="GGDEF"/>
    <property type="match status" value="1"/>
</dbReference>
<feature type="domain" description="GGDEF" evidence="1">
    <location>
        <begin position="41"/>
        <end position="176"/>
    </location>
</feature>
<feature type="non-terminal residue" evidence="2">
    <location>
        <position position="177"/>
    </location>
</feature>
<dbReference type="Pfam" id="PF00990">
    <property type="entry name" value="GGDEF"/>
    <property type="match status" value="1"/>
</dbReference>
<dbReference type="InterPro" id="IPR043128">
    <property type="entry name" value="Rev_trsase/Diguanyl_cyclase"/>
</dbReference>